<organism evidence="2">
    <name type="scientific">marine metagenome</name>
    <dbReference type="NCBI Taxonomy" id="408172"/>
    <lineage>
        <taxon>unclassified sequences</taxon>
        <taxon>metagenomes</taxon>
        <taxon>ecological metagenomes</taxon>
    </lineage>
</organism>
<dbReference type="EMBL" id="UINC01147658">
    <property type="protein sequence ID" value="SVD39107.1"/>
    <property type="molecule type" value="Genomic_DNA"/>
</dbReference>
<gene>
    <name evidence="2" type="ORF">METZ01_LOCUS391961</name>
</gene>
<dbReference type="PANTHER" id="PTHR33608">
    <property type="entry name" value="BLL2464 PROTEIN"/>
    <property type="match status" value="1"/>
</dbReference>
<proteinExistence type="predicted"/>
<dbReference type="AlphaFoldDB" id="A0A382UY65"/>
<sequence>MPMKATGGELRFLDPSLIARIGSMELRARTVVEGFLAGLHRSPFKGFSVEFAEYRQYLPGDDLSTIDWKVYARSDRYYVKKFDEETNVECHVLLDVSGSMGYGSQGITKLAYGSYLAASLAYLMNRQRDAVGLIAFDDNIVTHLPPSARPGHLRSVLLA</sequence>
<dbReference type="InterPro" id="IPR002881">
    <property type="entry name" value="DUF58"/>
</dbReference>
<name>A0A382UY65_9ZZZZ</name>
<feature type="domain" description="DUF58" evidence="1">
    <location>
        <begin position="53"/>
        <end position="157"/>
    </location>
</feature>
<dbReference type="Gene3D" id="3.40.50.410">
    <property type="entry name" value="von Willebrand factor, type A domain"/>
    <property type="match status" value="1"/>
</dbReference>
<protein>
    <recommendedName>
        <fullName evidence="1">DUF58 domain-containing protein</fullName>
    </recommendedName>
</protein>
<evidence type="ECO:0000259" key="1">
    <source>
        <dbReference type="Pfam" id="PF01882"/>
    </source>
</evidence>
<dbReference type="InterPro" id="IPR036465">
    <property type="entry name" value="vWFA_dom_sf"/>
</dbReference>
<feature type="non-terminal residue" evidence="2">
    <location>
        <position position="159"/>
    </location>
</feature>
<dbReference type="Pfam" id="PF01882">
    <property type="entry name" value="DUF58"/>
    <property type="match status" value="1"/>
</dbReference>
<dbReference type="PANTHER" id="PTHR33608:SF7">
    <property type="entry name" value="DUF58 DOMAIN-CONTAINING PROTEIN"/>
    <property type="match status" value="1"/>
</dbReference>
<accession>A0A382UY65</accession>
<evidence type="ECO:0000313" key="2">
    <source>
        <dbReference type="EMBL" id="SVD39107.1"/>
    </source>
</evidence>
<dbReference type="SUPFAM" id="SSF53300">
    <property type="entry name" value="vWA-like"/>
    <property type="match status" value="1"/>
</dbReference>
<reference evidence="2" key="1">
    <citation type="submission" date="2018-05" db="EMBL/GenBank/DDBJ databases">
        <authorList>
            <person name="Lanie J.A."/>
            <person name="Ng W.-L."/>
            <person name="Kazmierczak K.M."/>
            <person name="Andrzejewski T.M."/>
            <person name="Davidsen T.M."/>
            <person name="Wayne K.J."/>
            <person name="Tettelin H."/>
            <person name="Glass J.I."/>
            <person name="Rusch D."/>
            <person name="Podicherti R."/>
            <person name="Tsui H.-C.T."/>
            <person name="Winkler M.E."/>
        </authorList>
    </citation>
    <scope>NUCLEOTIDE SEQUENCE</scope>
</reference>